<dbReference type="AlphaFoldDB" id="A0AAJ0CYR1"/>
<name>A0AAJ0CYR1_9HYPO</name>
<protein>
    <submittedName>
        <fullName evidence="3">Uncharacterized protein</fullName>
    </submittedName>
</protein>
<dbReference type="Proteomes" id="UP001251528">
    <property type="component" value="Unassembled WGS sequence"/>
</dbReference>
<proteinExistence type="predicted"/>
<gene>
    <name evidence="3" type="ORF">QQS21_002036</name>
</gene>
<evidence type="ECO:0000313" key="4">
    <source>
        <dbReference type="Proteomes" id="UP001251528"/>
    </source>
</evidence>
<organism evidence="3 4">
    <name type="scientific">Conoideocrella luteorostrata</name>
    <dbReference type="NCBI Taxonomy" id="1105319"/>
    <lineage>
        <taxon>Eukaryota</taxon>
        <taxon>Fungi</taxon>
        <taxon>Dikarya</taxon>
        <taxon>Ascomycota</taxon>
        <taxon>Pezizomycotina</taxon>
        <taxon>Sordariomycetes</taxon>
        <taxon>Hypocreomycetidae</taxon>
        <taxon>Hypocreales</taxon>
        <taxon>Clavicipitaceae</taxon>
        <taxon>Conoideocrella</taxon>
    </lineage>
</organism>
<feature type="chain" id="PRO_5042559353" evidence="2">
    <location>
        <begin position="19"/>
        <end position="392"/>
    </location>
</feature>
<comment type="caution">
    <text evidence="3">The sequence shown here is derived from an EMBL/GenBank/DDBJ whole genome shotgun (WGS) entry which is preliminary data.</text>
</comment>
<feature type="signal peptide" evidence="2">
    <location>
        <begin position="1"/>
        <end position="18"/>
    </location>
</feature>
<reference evidence="3" key="1">
    <citation type="submission" date="2023-06" db="EMBL/GenBank/DDBJ databases">
        <title>Conoideocrella luteorostrata (Hypocreales: Clavicipitaceae), a potential biocontrol fungus for elongate hemlock scale in United States Christmas tree production areas.</title>
        <authorList>
            <person name="Barrett H."/>
            <person name="Lovett B."/>
            <person name="Macias A.M."/>
            <person name="Stajich J.E."/>
            <person name="Kasson M.T."/>
        </authorList>
    </citation>
    <scope>NUCLEOTIDE SEQUENCE</scope>
    <source>
        <strain evidence="3">ARSEF 14590</strain>
    </source>
</reference>
<keyword evidence="2" id="KW-0732">Signal</keyword>
<evidence type="ECO:0000313" key="3">
    <source>
        <dbReference type="EMBL" id="KAK2611930.1"/>
    </source>
</evidence>
<accession>A0AAJ0CYR1</accession>
<evidence type="ECO:0000256" key="1">
    <source>
        <dbReference type="SAM" id="MobiDB-lite"/>
    </source>
</evidence>
<feature type="region of interest" description="Disordered" evidence="1">
    <location>
        <begin position="355"/>
        <end position="377"/>
    </location>
</feature>
<feature type="compositionally biased region" description="Basic and acidic residues" evidence="1">
    <location>
        <begin position="355"/>
        <end position="366"/>
    </location>
</feature>
<sequence length="392" mass="44434">MTIKHFLFSWLFAAVAVADLNRVQVGAMIQDTPQAKLFIKDIKGKILAQPPRVDRRLKQQGTRLDTTETNSLVDSAQSAHLNHHWGYDCYCTMQQFNLTEGNIEVAIVANENRAVVSGSTETKMDIKEIIAVIDSESSGWKVSGQKITEWSGSVDLDIPYFKPSGSYKFTKWDTDENSGGKDNKNEIREEFNQNRVCPANTSCSVQTWTFTTKLRGHCPVIPMVDPVCFSNAKGQKRIKTNRPFFKFLTQNNWMRDNISLAAVNEQFSNWTILGSHFYDIKNKNGSAAGKVQPAKQVDEIFRQSDEYIVNYKNNPSCELLKSPVYRLDGSPQRVTVMIEKAVPLEKRMVGRAEADQYLSERHRTESKNSPTRRLSGKAEPDVKVIVLKGLEW</sequence>
<keyword evidence="4" id="KW-1185">Reference proteome</keyword>
<evidence type="ECO:0000256" key="2">
    <source>
        <dbReference type="SAM" id="SignalP"/>
    </source>
</evidence>
<dbReference type="EMBL" id="JASWJB010000023">
    <property type="protein sequence ID" value="KAK2611930.1"/>
    <property type="molecule type" value="Genomic_DNA"/>
</dbReference>